<organism evidence="1">
    <name type="scientific">marine metagenome</name>
    <dbReference type="NCBI Taxonomy" id="408172"/>
    <lineage>
        <taxon>unclassified sequences</taxon>
        <taxon>metagenomes</taxon>
        <taxon>ecological metagenomes</taxon>
    </lineage>
</organism>
<feature type="non-terminal residue" evidence="1">
    <location>
        <position position="1"/>
    </location>
</feature>
<gene>
    <name evidence="1" type="ORF">METZ01_LOCUS344853</name>
</gene>
<proteinExistence type="predicted"/>
<sequence length="33" mass="3963">KIWALCGFKSKKEFDRSFRQIHGKSFLEYIADL</sequence>
<protein>
    <recommendedName>
        <fullName evidence="2">HTH araC/xylS-type domain-containing protein</fullName>
    </recommendedName>
</protein>
<name>A0A382R2M8_9ZZZZ</name>
<evidence type="ECO:0008006" key="2">
    <source>
        <dbReference type="Google" id="ProtNLM"/>
    </source>
</evidence>
<reference evidence="1" key="1">
    <citation type="submission" date="2018-05" db="EMBL/GenBank/DDBJ databases">
        <authorList>
            <person name="Lanie J.A."/>
            <person name="Ng W.-L."/>
            <person name="Kazmierczak K.M."/>
            <person name="Andrzejewski T.M."/>
            <person name="Davidsen T.M."/>
            <person name="Wayne K.J."/>
            <person name="Tettelin H."/>
            <person name="Glass J.I."/>
            <person name="Rusch D."/>
            <person name="Podicherti R."/>
            <person name="Tsui H.-C.T."/>
            <person name="Winkler M.E."/>
        </authorList>
    </citation>
    <scope>NUCLEOTIDE SEQUENCE</scope>
</reference>
<accession>A0A382R2M8</accession>
<dbReference type="Gene3D" id="1.10.10.60">
    <property type="entry name" value="Homeodomain-like"/>
    <property type="match status" value="1"/>
</dbReference>
<dbReference type="EMBL" id="UINC01118700">
    <property type="protein sequence ID" value="SVC91999.1"/>
    <property type="molecule type" value="Genomic_DNA"/>
</dbReference>
<evidence type="ECO:0000313" key="1">
    <source>
        <dbReference type="EMBL" id="SVC91999.1"/>
    </source>
</evidence>
<dbReference type="AlphaFoldDB" id="A0A382R2M8"/>